<organism evidence="4 5">
    <name type="scientific">Colletotrichum orbiculare (strain 104-T / ATCC 96160 / CBS 514.97 / LARS 414 / MAFF 240422)</name>
    <name type="common">Cucumber anthracnose fungus</name>
    <name type="synonym">Colletotrichum lagenarium</name>
    <dbReference type="NCBI Taxonomy" id="1213857"/>
    <lineage>
        <taxon>Eukaryota</taxon>
        <taxon>Fungi</taxon>
        <taxon>Dikarya</taxon>
        <taxon>Ascomycota</taxon>
        <taxon>Pezizomycotina</taxon>
        <taxon>Sordariomycetes</taxon>
        <taxon>Hypocreomycetidae</taxon>
        <taxon>Glomerellales</taxon>
        <taxon>Glomerellaceae</taxon>
        <taxon>Colletotrichum</taxon>
        <taxon>Colletotrichum orbiculare species complex</taxon>
    </lineage>
</organism>
<dbReference type="PANTHER" id="PTHR13393">
    <property type="entry name" value="SAM-DEPENDENT METHYLTRANSFERASE"/>
    <property type="match status" value="1"/>
</dbReference>
<evidence type="ECO:0000256" key="2">
    <source>
        <dbReference type="ARBA" id="ARBA00022679"/>
    </source>
</evidence>
<dbReference type="CDD" id="cd02440">
    <property type="entry name" value="AdoMet_MTases"/>
    <property type="match status" value="1"/>
</dbReference>
<feature type="region of interest" description="Disordered" evidence="3">
    <location>
        <begin position="417"/>
        <end position="451"/>
    </location>
</feature>
<protein>
    <submittedName>
        <fullName evidence="4">U6 small nuclear RNA (Adenine-(43)-N(6))-methyltransferase</fullName>
    </submittedName>
</protein>
<dbReference type="PANTHER" id="PTHR13393:SF0">
    <property type="entry name" value="RNA N6-ADENOSINE-METHYLTRANSFERASE METTL16"/>
    <property type="match status" value="1"/>
</dbReference>
<dbReference type="InterPro" id="IPR010286">
    <property type="entry name" value="METTL16/RlmF"/>
</dbReference>
<comment type="caution">
    <text evidence="4">The sequence shown here is derived from an EMBL/GenBank/DDBJ whole genome shotgun (WGS) entry which is preliminary data.</text>
</comment>
<evidence type="ECO:0000256" key="1">
    <source>
        <dbReference type="ARBA" id="ARBA00022603"/>
    </source>
</evidence>
<evidence type="ECO:0000313" key="5">
    <source>
        <dbReference type="Proteomes" id="UP000014480"/>
    </source>
</evidence>
<dbReference type="EMBL" id="AMCV02000018">
    <property type="protein sequence ID" value="TDZ20039.1"/>
    <property type="molecule type" value="Genomic_DNA"/>
</dbReference>
<dbReference type="Proteomes" id="UP000014480">
    <property type="component" value="Unassembled WGS sequence"/>
</dbReference>
<dbReference type="GO" id="GO:0008168">
    <property type="term" value="F:methyltransferase activity"/>
    <property type="evidence" value="ECO:0007669"/>
    <property type="project" value="UniProtKB-KW"/>
</dbReference>
<reference evidence="5" key="1">
    <citation type="journal article" date="2013" name="New Phytol.">
        <title>Comparative genomic and transcriptomic analyses reveal the hemibiotrophic stage shift of Colletotrichum fungi.</title>
        <authorList>
            <person name="Gan P."/>
            <person name="Ikeda K."/>
            <person name="Irieda H."/>
            <person name="Narusaka M."/>
            <person name="O'Connell R.J."/>
            <person name="Narusaka Y."/>
            <person name="Takano Y."/>
            <person name="Kubo Y."/>
            <person name="Shirasu K."/>
        </authorList>
    </citation>
    <scope>NUCLEOTIDE SEQUENCE [LARGE SCALE GENOMIC DNA]</scope>
    <source>
        <strain evidence="5">104-T / ATCC 96160 / CBS 514.97 / LARS 414 / MAFF 240422</strain>
    </source>
</reference>
<dbReference type="GO" id="GO:0070475">
    <property type="term" value="P:rRNA base methylation"/>
    <property type="evidence" value="ECO:0007669"/>
    <property type="project" value="TreeGrafter"/>
</dbReference>
<evidence type="ECO:0000313" key="4">
    <source>
        <dbReference type="EMBL" id="TDZ20039.1"/>
    </source>
</evidence>
<keyword evidence="2" id="KW-0808">Transferase</keyword>
<dbReference type="GO" id="GO:0005634">
    <property type="term" value="C:nucleus"/>
    <property type="evidence" value="ECO:0007669"/>
    <property type="project" value="TreeGrafter"/>
</dbReference>
<keyword evidence="5" id="KW-1185">Reference proteome</keyword>
<dbReference type="STRING" id="1213857.A0A484FNM9"/>
<dbReference type="Gene3D" id="3.40.50.150">
    <property type="entry name" value="Vaccinia Virus protein VP39"/>
    <property type="match status" value="1"/>
</dbReference>
<dbReference type="InterPro" id="IPR029063">
    <property type="entry name" value="SAM-dependent_MTases_sf"/>
</dbReference>
<gene>
    <name evidence="4" type="ORF">Cob_v007198</name>
</gene>
<dbReference type="Pfam" id="PF05971">
    <property type="entry name" value="Methyltransf_10"/>
    <property type="match status" value="1"/>
</dbReference>
<dbReference type="SUPFAM" id="SSF53335">
    <property type="entry name" value="S-adenosyl-L-methionine-dependent methyltransferases"/>
    <property type="match status" value="1"/>
</dbReference>
<feature type="region of interest" description="Disordered" evidence="3">
    <location>
        <begin position="1"/>
        <end position="20"/>
    </location>
</feature>
<name>A0A484FNM9_COLOR</name>
<proteinExistence type="predicted"/>
<evidence type="ECO:0000256" key="3">
    <source>
        <dbReference type="SAM" id="MobiDB-lite"/>
    </source>
</evidence>
<keyword evidence="1" id="KW-0489">Methyltransferase</keyword>
<dbReference type="AlphaFoldDB" id="A0A484FNM9"/>
<feature type="compositionally biased region" description="Low complexity" evidence="3">
    <location>
        <begin position="9"/>
        <end position="18"/>
    </location>
</feature>
<dbReference type="OrthoDB" id="514248at2759"/>
<sequence length="451" mass="49903">MTGQKRPRSSSPAAIPSPGTKADAYFRTVATTTSNWDEMGEADMRLGNMLKTKCSFQDPAFVMQLQKTILKVKFNLHMEIPNDKLCPLVINRHEYILWLKALMDSTSYDDPDKSTIVGLDIGTGASCIYPLLGCAQRHWSFVATDINAESLEYANRNVELNKLQSRISVVARKPEDPLIDLAAFGVGAGGLDFVMTNPPFYESEEDIRILAKGKERPPSTVCTGADHEMITEGGEVGLVGRMFDESLQLRDQVRWYTAMFGKRSSMETFLAKFSEHKISNFAVTEFNSSHRTKRWAVAWSFATMRPSTEVARGLPVSSWGKKALPPVVEQRIITMGTAEAGLTHLGNLADKIQELLSSLNLLSFHWDKEKLVGRTPNRSSFPAVRSSITTDQPNATPCAGLAREAGAAAVKEEVASTARSTPIACSSDRDRQLPTRNLGALETQLRQRQRE</sequence>
<reference evidence="5" key="2">
    <citation type="journal article" date="2019" name="Mol. Plant Microbe Interact.">
        <title>Genome sequence resources for four phytopathogenic fungi from the Colletotrichum orbiculare species complex.</title>
        <authorList>
            <person name="Gan P."/>
            <person name="Tsushima A."/>
            <person name="Narusaka M."/>
            <person name="Narusaka Y."/>
            <person name="Takano Y."/>
            <person name="Kubo Y."/>
            <person name="Shirasu K."/>
        </authorList>
    </citation>
    <scope>GENOME REANNOTATION</scope>
    <source>
        <strain evidence="5">104-T / ATCC 96160 / CBS 514.97 / LARS 414 / MAFF 240422</strain>
    </source>
</reference>
<accession>A0A484FNM9</accession>